<dbReference type="EMBL" id="JARKNE010000010">
    <property type="protein sequence ID" value="KAK5795667.1"/>
    <property type="molecule type" value="Genomic_DNA"/>
</dbReference>
<protein>
    <submittedName>
        <fullName evidence="1">Uncharacterized protein</fullName>
    </submittedName>
</protein>
<name>A0ABR0NKY0_GOSAR</name>
<reference evidence="1 2" key="1">
    <citation type="submission" date="2023-03" db="EMBL/GenBank/DDBJ databases">
        <title>WGS of Gossypium arboreum.</title>
        <authorList>
            <person name="Yu D."/>
        </authorList>
    </citation>
    <scope>NUCLEOTIDE SEQUENCE [LARGE SCALE GENOMIC DNA]</scope>
    <source>
        <tissue evidence="1">Leaf</tissue>
    </source>
</reference>
<organism evidence="1 2">
    <name type="scientific">Gossypium arboreum</name>
    <name type="common">Tree cotton</name>
    <name type="synonym">Gossypium nanking</name>
    <dbReference type="NCBI Taxonomy" id="29729"/>
    <lineage>
        <taxon>Eukaryota</taxon>
        <taxon>Viridiplantae</taxon>
        <taxon>Streptophyta</taxon>
        <taxon>Embryophyta</taxon>
        <taxon>Tracheophyta</taxon>
        <taxon>Spermatophyta</taxon>
        <taxon>Magnoliopsida</taxon>
        <taxon>eudicotyledons</taxon>
        <taxon>Gunneridae</taxon>
        <taxon>Pentapetalae</taxon>
        <taxon>rosids</taxon>
        <taxon>malvids</taxon>
        <taxon>Malvales</taxon>
        <taxon>Malvaceae</taxon>
        <taxon>Malvoideae</taxon>
        <taxon>Gossypium</taxon>
    </lineage>
</organism>
<evidence type="ECO:0000313" key="1">
    <source>
        <dbReference type="EMBL" id="KAK5795667.1"/>
    </source>
</evidence>
<evidence type="ECO:0000313" key="2">
    <source>
        <dbReference type="Proteomes" id="UP001358586"/>
    </source>
</evidence>
<proteinExistence type="predicted"/>
<keyword evidence="2" id="KW-1185">Reference proteome</keyword>
<gene>
    <name evidence="1" type="ORF">PVK06_036939</name>
</gene>
<accession>A0ABR0NKY0</accession>
<dbReference type="Proteomes" id="UP001358586">
    <property type="component" value="Chromosome 10"/>
</dbReference>
<sequence>MEVGDNFFLIRVRERGLPEMKDDNLICKGRWKKNKEDIISESRSVARTKPEIPLEGRESIKSGELLDTNLENGNNINDCQKMLELVIEETESEYVSNEMKKGIADEADK</sequence>
<comment type="caution">
    <text evidence="1">The sequence shown here is derived from an EMBL/GenBank/DDBJ whole genome shotgun (WGS) entry which is preliminary data.</text>
</comment>